<name>X1Q0G7_9ZZZZ</name>
<feature type="non-terminal residue" evidence="1">
    <location>
        <position position="1"/>
    </location>
</feature>
<proteinExistence type="predicted"/>
<organism evidence="1">
    <name type="scientific">marine sediment metagenome</name>
    <dbReference type="NCBI Taxonomy" id="412755"/>
    <lineage>
        <taxon>unclassified sequences</taxon>
        <taxon>metagenomes</taxon>
        <taxon>ecological metagenomes</taxon>
    </lineage>
</organism>
<reference evidence="1" key="1">
    <citation type="journal article" date="2014" name="Front. Microbiol.">
        <title>High frequency of phylogenetically diverse reductive dehalogenase-homologous genes in deep subseafloor sedimentary metagenomes.</title>
        <authorList>
            <person name="Kawai M."/>
            <person name="Futagami T."/>
            <person name="Toyoda A."/>
            <person name="Takaki Y."/>
            <person name="Nishi S."/>
            <person name="Hori S."/>
            <person name="Arai W."/>
            <person name="Tsubouchi T."/>
            <person name="Morono Y."/>
            <person name="Uchiyama I."/>
            <person name="Ito T."/>
            <person name="Fujiyama A."/>
            <person name="Inagaki F."/>
            <person name="Takami H."/>
        </authorList>
    </citation>
    <scope>NUCLEOTIDE SEQUENCE</scope>
    <source>
        <strain evidence="1">Expedition CK06-06</strain>
    </source>
</reference>
<protein>
    <submittedName>
        <fullName evidence="1">Uncharacterized protein</fullName>
    </submittedName>
</protein>
<gene>
    <name evidence="1" type="ORF">S06H3_66923</name>
</gene>
<evidence type="ECO:0000313" key="1">
    <source>
        <dbReference type="EMBL" id="GAI61703.1"/>
    </source>
</evidence>
<comment type="caution">
    <text evidence="1">The sequence shown here is derived from an EMBL/GenBank/DDBJ whole genome shotgun (WGS) entry which is preliminary data.</text>
</comment>
<feature type="non-terminal residue" evidence="1">
    <location>
        <position position="41"/>
    </location>
</feature>
<dbReference type="AlphaFoldDB" id="X1Q0G7"/>
<dbReference type="EMBL" id="BARV01045937">
    <property type="protein sequence ID" value="GAI61703.1"/>
    <property type="molecule type" value="Genomic_DNA"/>
</dbReference>
<sequence length="41" mass="4652">LLNDGLGTMAEFNTEGAVYTILQERLGPAKDEWQQELEQDK</sequence>
<accession>X1Q0G7</accession>